<dbReference type="Proteomes" id="UP000239863">
    <property type="component" value="Unassembled WGS sequence"/>
</dbReference>
<dbReference type="PANTHER" id="PTHR38664">
    <property type="entry name" value="SLR0058 PROTEIN"/>
    <property type="match status" value="1"/>
</dbReference>
<dbReference type="AlphaFoldDB" id="A0A2S6FUN0"/>
<comment type="caution">
    <text evidence="2">The sequence shown here is derived from an EMBL/GenBank/DDBJ whole genome shotgun (WGS) entry which is preliminary data.</text>
</comment>
<protein>
    <submittedName>
        <fullName evidence="2">Polyhydroxyalkanoate synthesis regulator phasin</fullName>
    </submittedName>
</protein>
<dbReference type="STRING" id="37659.GCA_000703125_01079"/>
<dbReference type="GeneID" id="75090003"/>
<evidence type="ECO:0000256" key="1">
    <source>
        <dbReference type="SAM" id="Coils"/>
    </source>
</evidence>
<sequence length="111" mass="12597">MLDELKKVFLAGVGSVAYTYEKSSKIIEDMVEKGKLSTEEGKELNEELKRDMQSSGEKLVSKVDSVKPLNKKDVVCIIEELNLAHQEDLNEVKEKMLKLEAKISLLENKQE</sequence>
<dbReference type="OrthoDB" id="2134917at2"/>
<dbReference type="PANTHER" id="PTHR38664:SF1">
    <property type="entry name" value="SLR0058 PROTEIN"/>
    <property type="match status" value="1"/>
</dbReference>
<evidence type="ECO:0000313" key="3">
    <source>
        <dbReference type="Proteomes" id="UP000239863"/>
    </source>
</evidence>
<dbReference type="Pfam" id="PF05597">
    <property type="entry name" value="Phasin"/>
    <property type="match status" value="1"/>
</dbReference>
<gene>
    <name evidence="2" type="ORF">BD821_12218</name>
</gene>
<dbReference type="EMBL" id="PTIS01000022">
    <property type="protein sequence ID" value="PPK44659.1"/>
    <property type="molecule type" value="Genomic_DNA"/>
</dbReference>
<dbReference type="RefSeq" id="WP_029451806.1">
    <property type="nucleotide sequence ID" value="NZ_PTIS01000022.1"/>
</dbReference>
<feature type="coiled-coil region" evidence="1">
    <location>
        <begin position="82"/>
        <end position="109"/>
    </location>
</feature>
<organism evidence="2 3">
    <name type="scientific">Clostridium algidicarnis DSM 15099</name>
    <dbReference type="NCBI Taxonomy" id="1121295"/>
    <lineage>
        <taxon>Bacteria</taxon>
        <taxon>Bacillati</taxon>
        <taxon>Bacillota</taxon>
        <taxon>Clostridia</taxon>
        <taxon>Eubacteriales</taxon>
        <taxon>Clostridiaceae</taxon>
        <taxon>Clostridium</taxon>
    </lineage>
</organism>
<accession>A0A2S6FUN0</accession>
<reference evidence="2 3" key="1">
    <citation type="submission" date="2018-02" db="EMBL/GenBank/DDBJ databases">
        <title>Genomic Encyclopedia of Archaeal and Bacterial Type Strains, Phase II (KMG-II): from individual species to whole genera.</title>
        <authorList>
            <person name="Goeker M."/>
        </authorList>
    </citation>
    <scope>NUCLEOTIDE SEQUENCE [LARGE SCALE GENOMIC DNA]</scope>
    <source>
        <strain evidence="2 3">DSM 15099</strain>
    </source>
</reference>
<dbReference type="InterPro" id="IPR008769">
    <property type="entry name" value="PhaF_PhaI"/>
</dbReference>
<name>A0A2S6FUN0_9CLOT</name>
<evidence type="ECO:0000313" key="2">
    <source>
        <dbReference type="EMBL" id="PPK44659.1"/>
    </source>
</evidence>
<keyword evidence="1" id="KW-0175">Coiled coil</keyword>
<proteinExistence type="predicted"/>